<feature type="domain" description="PAS" evidence="14">
    <location>
        <begin position="683"/>
        <end position="759"/>
    </location>
</feature>
<sequence>MGEVLPGVSIAYIAIWATLGTGIAAAGTAAWYFARRAGKAERKLARARQRLHDAVETAGDWFWESDSQHRFTRFWQRDAQKAVYDPSPFLGRTRIEAAGGDPADPHWRAHLEDLAAHRLFRDFTYNVPAPNGEHRILCVTGKPVFDDSGEFLGYRGTCRDVGETHTLRRLGKHFQTVLDSMSEGVCICDAELRIVATNRRMHEIFDLPENMLRPGQHFGDYIRYNAEHGEYGDVDVEAEVRRRLEQAGHFEPHSFERIRPDGTVVEVRGQPLPEGGFVRTYIDVTARRQAEQQLRENEQRFRDYAEISADWFWETDMDQRFTFHSGAKSASEHRIVQAQLIGRTRSEIMAEFGAVQDLSPTIAGSMARGEPFSDLECCYTRMQESEQWLQVSGVPIYDDHGTIVGYRGIGRDITEQKLAERTVREKENRYRSIFENAVEGMYLTSPDGTFVEVNPALARMHGCNDPADFLQRFPHSNDVYADPGIRARIRKAVDEQGFVRHIESEVYRKDGSTFPFSESAWGVYDTQGNLVGYEGIIEDTTEKHRTAAAIRESERRYRTVSEMTSDMVYSYLVAADGSARVEWVAGTLAGATPSSFTGNGESCWSDIVHPDDRGILERRIGQLQRGESPVDDFRIFDTNGERRWVRLHGRAEFDPETGRITRILGAASDVTDRKEVEAQLRESATLLAHAANLANLGHWVWDETEDQLVYASPELVKMLGMTPDQYHEAFKTVSDALHYIHPDDRERYLRVIESTRENPEPFEVEYRFYTAQGEQRYGREIGEPVCDHHGQLVRTVGALQDITEVKRSEETLRRAKEAAELANRTKSEFLANMSHELRTPLNAIIGFSEVMEREIFGKIGERNRCYATDIRESGEHLLNIINDILDVSKAEAGAVELAEEEVDLSDIVQSCVRLVQHKAERGHLDLELEAPDGEIRIRADSRRLKQILLNLLSNAVKFTPPGGTVTIHTGLETDGGIFMQVRDTGQGISANNLRKVMEPFAQVDSAISRGYEGTGLGLPLTKALVECHGGELWLESALGKGTTANVRLPGARLLGTADVKSQLVTH</sequence>
<keyword evidence="4" id="KW-1003">Cell membrane</keyword>
<evidence type="ECO:0000259" key="14">
    <source>
        <dbReference type="PROSITE" id="PS50112"/>
    </source>
</evidence>
<dbReference type="PROSITE" id="PS50112">
    <property type="entry name" value="PAS"/>
    <property type="match status" value="2"/>
</dbReference>
<dbReference type="AlphaFoldDB" id="A0A369TBC7"/>
<dbReference type="GO" id="GO:0005524">
    <property type="term" value="F:ATP binding"/>
    <property type="evidence" value="ECO:0007669"/>
    <property type="project" value="UniProtKB-KW"/>
</dbReference>
<evidence type="ECO:0000256" key="8">
    <source>
        <dbReference type="ARBA" id="ARBA00022777"/>
    </source>
</evidence>
<dbReference type="CDD" id="cd00130">
    <property type="entry name" value="PAS"/>
    <property type="match status" value="3"/>
</dbReference>
<feature type="domain" description="Histidine kinase" evidence="13">
    <location>
        <begin position="832"/>
        <end position="1052"/>
    </location>
</feature>
<dbReference type="SMART" id="SM00388">
    <property type="entry name" value="HisKA"/>
    <property type="match status" value="1"/>
</dbReference>
<keyword evidence="12" id="KW-1133">Transmembrane helix</keyword>
<dbReference type="NCBIfam" id="TIGR00229">
    <property type="entry name" value="sensory_box"/>
    <property type="match status" value="4"/>
</dbReference>
<dbReference type="InterPro" id="IPR036097">
    <property type="entry name" value="HisK_dim/P_sf"/>
</dbReference>
<dbReference type="FunFam" id="3.30.565.10:FF:000023">
    <property type="entry name" value="PAS domain-containing sensor histidine kinase"/>
    <property type="match status" value="1"/>
</dbReference>
<feature type="domain" description="PAC" evidence="15">
    <location>
        <begin position="500"/>
        <end position="552"/>
    </location>
</feature>
<evidence type="ECO:0000256" key="11">
    <source>
        <dbReference type="ARBA" id="ARBA00023136"/>
    </source>
</evidence>
<dbReference type="InterPro" id="IPR003661">
    <property type="entry name" value="HisK_dim/P_dom"/>
</dbReference>
<evidence type="ECO:0000256" key="7">
    <source>
        <dbReference type="ARBA" id="ARBA00022741"/>
    </source>
</evidence>
<keyword evidence="6" id="KW-0808">Transferase</keyword>
<dbReference type="InterPro" id="IPR005467">
    <property type="entry name" value="His_kinase_dom"/>
</dbReference>
<evidence type="ECO:0000256" key="6">
    <source>
        <dbReference type="ARBA" id="ARBA00022679"/>
    </source>
</evidence>
<keyword evidence="8" id="KW-0418">Kinase</keyword>
<dbReference type="Pfam" id="PF02518">
    <property type="entry name" value="HATPase_c"/>
    <property type="match status" value="1"/>
</dbReference>
<dbReference type="SMART" id="SM00086">
    <property type="entry name" value="PAC"/>
    <property type="match status" value="5"/>
</dbReference>
<dbReference type="PANTHER" id="PTHR43304:SF1">
    <property type="entry name" value="PAC DOMAIN-CONTAINING PROTEIN"/>
    <property type="match status" value="1"/>
</dbReference>
<feature type="domain" description="PAC" evidence="15">
    <location>
        <begin position="121"/>
        <end position="173"/>
    </location>
</feature>
<dbReference type="InterPro" id="IPR004358">
    <property type="entry name" value="Sig_transdc_His_kin-like_C"/>
</dbReference>
<dbReference type="Pfam" id="PF08448">
    <property type="entry name" value="PAS_4"/>
    <property type="match status" value="1"/>
</dbReference>
<comment type="subcellular location">
    <subcellularLocation>
        <location evidence="2">Cell membrane</location>
    </subcellularLocation>
</comment>
<comment type="caution">
    <text evidence="16">The sequence shown here is derived from an EMBL/GenBank/DDBJ whole genome shotgun (WGS) entry which is preliminary data.</text>
</comment>
<dbReference type="PANTHER" id="PTHR43304">
    <property type="entry name" value="PHYTOCHROME-LIKE PROTEIN CPH1"/>
    <property type="match status" value="1"/>
</dbReference>
<feature type="domain" description="PAC" evidence="15">
    <location>
        <begin position="762"/>
        <end position="814"/>
    </location>
</feature>
<evidence type="ECO:0000256" key="9">
    <source>
        <dbReference type="ARBA" id="ARBA00022840"/>
    </source>
</evidence>
<organism evidence="16 17">
    <name type="scientific">Ferruginivarius sediminum</name>
    <dbReference type="NCBI Taxonomy" id="2661937"/>
    <lineage>
        <taxon>Bacteria</taxon>
        <taxon>Pseudomonadati</taxon>
        <taxon>Pseudomonadota</taxon>
        <taxon>Alphaproteobacteria</taxon>
        <taxon>Rhodospirillales</taxon>
        <taxon>Rhodospirillaceae</taxon>
        <taxon>Ferruginivarius</taxon>
    </lineage>
</organism>
<dbReference type="SUPFAM" id="SSF55785">
    <property type="entry name" value="PYP-like sensor domain (PAS domain)"/>
    <property type="match status" value="6"/>
</dbReference>
<dbReference type="Pfam" id="PF13426">
    <property type="entry name" value="PAS_9"/>
    <property type="match status" value="2"/>
</dbReference>
<evidence type="ECO:0000259" key="15">
    <source>
        <dbReference type="PROSITE" id="PS50113"/>
    </source>
</evidence>
<dbReference type="PRINTS" id="PR00344">
    <property type="entry name" value="BCTRLSENSOR"/>
</dbReference>
<feature type="transmembrane region" description="Helical" evidence="12">
    <location>
        <begin position="12"/>
        <end position="34"/>
    </location>
</feature>
<dbReference type="InterPro" id="IPR001610">
    <property type="entry name" value="PAC"/>
</dbReference>
<dbReference type="InterPro" id="IPR013655">
    <property type="entry name" value="PAS_fold_3"/>
</dbReference>
<dbReference type="GO" id="GO:0005886">
    <property type="term" value="C:plasma membrane"/>
    <property type="evidence" value="ECO:0007669"/>
    <property type="project" value="UniProtKB-SubCell"/>
</dbReference>
<comment type="catalytic activity">
    <reaction evidence="1">
        <text>ATP + protein L-histidine = ADP + protein N-phospho-L-histidine.</text>
        <dbReference type="EC" id="2.7.13.3"/>
    </reaction>
</comment>
<dbReference type="CDD" id="cd16922">
    <property type="entry name" value="HATPase_EvgS-ArcB-TorS-like"/>
    <property type="match status" value="1"/>
</dbReference>
<dbReference type="EC" id="2.7.13.3" evidence="3"/>
<dbReference type="Gene3D" id="1.10.287.130">
    <property type="match status" value="1"/>
</dbReference>
<keyword evidence="7" id="KW-0547">Nucleotide-binding</keyword>
<evidence type="ECO:0000313" key="16">
    <source>
        <dbReference type="EMBL" id="RDD61685.1"/>
    </source>
</evidence>
<keyword evidence="12" id="KW-0812">Transmembrane</keyword>
<feature type="domain" description="PAC" evidence="15">
    <location>
        <begin position="629"/>
        <end position="682"/>
    </location>
</feature>
<evidence type="ECO:0000256" key="4">
    <source>
        <dbReference type="ARBA" id="ARBA00022475"/>
    </source>
</evidence>
<protein>
    <recommendedName>
        <fullName evidence="3">histidine kinase</fullName>
        <ecNumber evidence="3">2.7.13.3</ecNumber>
    </recommendedName>
</protein>
<evidence type="ECO:0000256" key="3">
    <source>
        <dbReference type="ARBA" id="ARBA00012438"/>
    </source>
</evidence>
<dbReference type="InterPro" id="IPR013656">
    <property type="entry name" value="PAS_4"/>
</dbReference>
<evidence type="ECO:0000256" key="10">
    <source>
        <dbReference type="ARBA" id="ARBA00023012"/>
    </source>
</evidence>
<evidence type="ECO:0000313" key="17">
    <source>
        <dbReference type="Proteomes" id="UP000253941"/>
    </source>
</evidence>
<dbReference type="Pfam" id="PF12860">
    <property type="entry name" value="PAS_7"/>
    <property type="match status" value="1"/>
</dbReference>
<keyword evidence="17" id="KW-1185">Reference proteome</keyword>
<dbReference type="SMART" id="SM00091">
    <property type="entry name" value="PAS"/>
    <property type="match status" value="4"/>
</dbReference>
<dbReference type="CDD" id="cd00082">
    <property type="entry name" value="HisKA"/>
    <property type="match status" value="1"/>
</dbReference>
<evidence type="ECO:0000256" key="12">
    <source>
        <dbReference type="SAM" id="Phobius"/>
    </source>
</evidence>
<dbReference type="PROSITE" id="PS50109">
    <property type="entry name" value="HIS_KIN"/>
    <property type="match status" value="1"/>
</dbReference>
<dbReference type="GO" id="GO:0000155">
    <property type="term" value="F:phosphorelay sensor kinase activity"/>
    <property type="evidence" value="ECO:0007669"/>
    <property type="project" value="InterPro"/>
</dbReference>
<dbReference type="InterPro" id="IPR000700">
    <property type="entry name" value="PAS-assoc_C"/>
</dbReference>
<dbReference type="InterPro" id="IPR035965">
    <property type="entry name" value="PAS-like_dom_sf"/>
</dbReference>
<evidence type="ECO:0000256" key="2">
    <source>
        <dbReference type="ARBA" id="ARBA00004236"/>
    </source>
</evidence>
<evidence type="ECO:0000256" key="5">
    <source>
        <dbReference type="ARBA" id="ARBA00022553"/>
    </source>
</evidence>
<feature type="domain" description="PAC" evidence="15">
    <location>
        <begin position="373"/>
        <end position="425"/>
    </location>
</feature>
<feature type="domain" description="PAS" evidence="14">
    <location>
        <begin position="426"/>
        <end position="462"/>
    </location>
</feature>
<dbReference type="Proteomes" id="UP000253941">
    <property type="component" value="Unassembled WGS sequence"/>
</dbReference>
<dbReference type="EMBL" id="QPMH01000010">
    <property type="protein sequence ID" value="RDD61685.1"/>
    <property type="molecule type" value="Genomic_DNA"/>
</dbReference>
<dbReference type="Gene3D" id="3.30.450.20">
    <property type="entry name" value="PAS domain"/>
    <property type="match status" value="6"/>
</dbReference>
<keyword evidence="5" id="KW-0597">Phosphoprotein</keyword>
<proteinExistence type="predicted"/>
<keyword evidence="9" id="KW-0067">ATP-binding</keyword>
<dbReference type="InterPro" id="IPR003594">
    <property type="entry name" value="HATPase_dom"/>
</dbReference>
<dbReference type="Gene3D" id="3.30.565.10">
    <property type="entry name" value="Histidine kinase-like ATPase, C-terminal domain"/>
    <property type="match status" value="1"/>
</dbReference>
<dbReference type="InterPro" id="IPR000014">
    <property type="entry name" value="PAS"/>
</dbReference>
<gene>
    <name evidence="16" type="ORF">DRB17_12210</name>
</gene>
<dbReference type="Pfam" id="PF00512">
    <property type="entry name" value="HisKA"/>
    <property type="match status" value="1"/>
</dbReference>
<dbReference type="InterPro" id="IPR052162">
    <property type="entry name" value="Sensor_kinase/Photoreceptor"/>
</dbReference>
<evidence type="ECO:0000259" key="13">
    <source>
        <dbReference type="PROSITE" id="PS50109"/>
    </source>
</evidence>
<name>A0A369TBC7_9PROT</name>
<keyword evidence="11 12" id="KW-0472">Membrane</keyword>
<dbReference type="Pfam" id="PF08447">
    <property type="entry name" value="PAS_3"/>
    <property type="match status" value="2"/>
</dbReference>
<dbReference type="PROSITE" id="PS50113">
    <property type="entry name" value="PAC"/>
    <property type="match status" value="5"/>
</dbReference>
<dbReference type="SUPFAM" id="SSF47384">
    <property type="entry name" value="Homodimeric domain of signal transducing histidine kinase"/>
    <property type="match status" value="1"/>
</dbReference>
<dbReference type="InterPro" id="IPR036890">
    <property type="entry name" value="HATPase_C_sf"/>
</dbReference>
<dbReference type="FunFam" id="1.10.287.130:FF:000038">
    <property type="entry name" value="Sensory transduction histidine kinase"/>
    <property type="match status" value="1"/>
</dbReference>
<keyword evidence="10" id="KW-0902">Two-component regulatory system</keyword>
<dbReference type="SMART" id="SM00387">
    <property type="entry name" value="HATPase_c"/>
    <property type="match status" value="1"/>
</dbReference>
<accession>A0A369TBC7</accession>
<reference evidence="16 17" key="1">
    <citation type="submission" date="2018-07" db="EMBL/GenBank/DDBJ databases">
        <title>Venubactetium sediminum gen. nov., sp. nov., isolated from a marine solar saltern.</title>
        <authorList>
            <person name="Wang S."/>
        </authorList>
    </citation>
    <scope>NUCLEOTIDE SEQUENCE [LARGE SCALE GENOMIC DNA]</scope>
    <source>
        <strain evidence="16 17">WD2A32</strain>
    </source>
</reference>
<evidence type="ECO:0000256" key="1">
    <source>
        <dbReference type="ARBA" id="ARBA00000085"/>
    </source>
</evidence>
<dbReference type="SUPFAM" id="SSF55874">
    <property type="entry name" value="ATPase domain of HSP90 chaperone/DNA topoisomerase II/histidine kinase"/>
    <property type="match status" value="1"/>
</dbReference>